<comment type="caution">
    <text evidence="1">The sequence shown here is derived from an EMBL/GenBank/DDBJ whole genome shotgun (WGS) entry which is preliminary data.</text>
</comment>
<organism evidence="1 2">
    <name type="scientific">Phascolomyces articulosus</name>
    <dbReference type="NCBI Taxonomy" id="60185"/>
    <lineage>
        <taxon>Eukaryota</taxon>
        <taxon>Fungi</taxon>
        <taxon>Fungi incertae sedis</taxon>
        <taxon>Mucoromycota</taxon>
        <taxon>Mucoromycotina</taxon>
        <taxon>Mucoromycetes</taxon>
        <taxon>Mucorales</taxon>
        <taxon>Lichtheimiaceae</taxon>
        <taxon>Phascolomyces</taxon>
    </lineage>
</organism>
<evidence type="ECO:0000313" key="2">
    <source>
        <dbReference type="Proteomes" id="UP001209540"/>
    </source>
</evidence>
<dbReference type="SUPFAM" id="SSF50965">
    <property type="entry name" value="Galactose oxidase, central domain"/>
    <property type="match status" value="1"/>
</dbReference>
<protein>
    <recommendedName>
        <fullName evidence="3">Kelch repeat protein</fullName>
    </recommendedName>
</protein>
<reference evidence="1" key="2">
    <citation type="submission" date="2023-02" db="EMBL/GenBank/DDBJ databases">
        <authorList>
            <consortium name="DOE Joint Genome Institute"/>
            <person name="Mondo S.J."/>
            <person name="Chang Y."/>
            <person name="Wang Y."/>
            <person name="Ahrendt S."/>
            <person name="Andreopoulos W."/>
            <person name="Barry K."/>
            <person name="Beard J."/>
            <person name="Benny G.L."/>
            <person name="Blankenship S."/>
            <person name="Bonito G."/>
            <person name="Cuomo C."/>
            <person name="Desiro A."/>
            <person name="Gervers K.A."/>
            <person name="Hundley H."/>
            <person name="Kuo A."/>
            <person name="LaButti K."/>
            <person name="Lang B.F."/>
            <person name="Lipzen A."/>
            <person name="O'Donnell K."/>
            <person name="Pangilinan J."/>
            <person name="Reynolds N."/>
            <person name="Sandor L."/>
            <person name="Smith M.W."/>
            <person name="Tsang A."/>
            <person name="Grigoriev I.V."/>
            <person name="Stajich J.E."/>
            <person name="Spatafora J.W."/>
        </authorList>
    </citation>
    <scope>NUCLEOTIDE SEQUENCE</scope>
    <source>
        <strain evidence="1">RSA 2281</strain>
    </source>
</reference>
<gene>
    <name evidence="1" type="ORF">BDA99DRAFT_538764</name>
</gene>
<accession>A0AAD5K6S7</accession>
<evidence type="ECO:0008006" key="3">
    <source>
        <dbReference type="Google" id="ProtNLM"/>
    </source>
</evidence>
<sequence>MGLTMSELVYPSNMVLYKPTLTHHEKLYYPKKLSNYFQQYRQQKQRRKRHFLWDNILLLSRDSNLIKRLLLLLAFVCSFNHCVNGYYNVDSELRNPLRVAYRGNTASFVCNNTLYFYGGDGGRRTNADFSDPISGFESLRLDPSDGSIIYSTVPDKSIPKYSNYSSYARAVLLPDNERVLIVGGMRSIDLTQMGNIISRSNRSIFTCCYLG</sequence>
<dbReference type="InterPro" id="IPR011043">
    <property type="entry name" value="Gal_Oxase/kelch_b-propeller"/>
</dbReference>
<dbReference type="EMBL" id="JAIXMP010000018">
    <property type="protein sequence ID" value="KAI9258839.1"/>
    <property type="molecule type" value="Genomic_DNA"/>
</dbReference>
<name>A0AAD5K6S7_9FUNG</name>
<proteinExistence type="predicted"/>
<evidence type="ECO:0000313" key="1">
    <source>
        <dbReference type="EMBL" id="KAI9258839.1"/>
    </source>
</evidence>
<keyword evidence="2" id="KW-1185">Reference proteome</keyword>
<reference evidence="1" key="1">
    <citation type="journal article" date="2022" name="IScience">
        <title>Evolution of zygomycete secretomes and the origins of terrestrial fungal ecologies.</title>
        <authorList>
            <person name="Chang Y."/>
            <person name="Wang Y."/>
            <person name="Mondo S."/>
            <person name="Ahrendt S."/>
            <person name="Andreopoulos W."/>
            <person name="Barry K."/>
            <person name="Beard J."/>
            <person name="Benny G.L."/>
            <person name="Blankenship S."/>
            <person name="Bonito G."/>
            <person name="Cuomo C."/>
            <person name="Desiro A."/>
            <person name="Gervers K.A."/>
            <person name="Hundley H."/>
            <person name="Kuo A."/>
            <person name="LaButti K."/>
            <person name="Lang B.F."/>
            <person name="Lipzen A."/>
            <person name="O'Donnell K."/>
            <person name="Pangilinan J."/>
            <person name="Reynolds N."/>
            <person name="Sandor L."/>
            <person name="Smith M.E."/>
            <person name="Tsang A."/>
            <person name="Grigoriev I.V."/>
            <person name="Stajich J.E."/>
            <person name="Spatafora J.W."/>
        </authorList>
    </citation>
    <scope>NUCLEOTIDE SEQUENCE</scope>
    <source>
        <strain evidence="1">RSA 2281</strain>
    </source>
</reference>
<dbReference type="AlphaFoldDB" id="A0AAD5K6S7"/>
<dbReference type="Proteomes" id="UP001209540">
    <property type="component" value="Unassembled WGS sequence"/>
</dbReference>